<comment type="caution">
    <text evidence="3">The sequence shown here is derived from an EMBL/GenBank/DDBJ whole genome shotgun (WGS) entry which is preliminary data.</text>
</comment>
<reference evidence="3 4" key="1">
    <citation type="submission" date="2018-03" db="EMBL/GenBank/DDBJ databases">
        <title>Genomic Encyclopedia of Archaeal and Bacterial Type Strains, Phase II (KMG-II): from individual species to whole genera.</title>
        <authorList>
            <person name="Goeker M."/>
        </authorList>
    </citation>
    <scope>NUCLEOTIDE SEQUENCE [LARGE SCALE GENOMIC DNA]</scope>
    <source>
        <strain evidence="3 4">DSM 29318</strain>
    </source>
</reference>
<dbReference type="InterPro" id="IPR051783">
    <property type="entry name" value="NAD(P)-dependent_oxidoreduct"/>
</dbReference>
<gene>
    <name evidence="3" type="ORF">BCF33_2717</name>
</gene>
<sequence>MKSLVIGGTGFLGGAIAEALAARGHEVAVLSRGSTARALPGGIESIRADRHGDLRALEGRRFDWAFDTCAYAPGDVEALLDALGGRLGRYVLASSLSVYGRYDAPGLTEAQEAPGAGPGDLARAAAVPVGERASAAAYGPSYGPLKRACERIAGGRLGARATALRIGLIVGAGDYTDRLTWWVRRLDEAGRGAARALPAPAPPDRPVQVLDVRDAADFAVRSAEGGLGGAWNVTGRPLPMRDLLRAIQAATGSAARIRWCPPAAFAAAGAEPWTDVPLMAPDLPAFRHFLEVDAGRARAAGLAIRPLAETLGPLVAWDRARRDVPLSCGMTPAQEEGVLKAASGPPPDAPAVPPA</sequence>
<dbReference type="SUPFAM" id="SSF51735">
    <property type="entry name" value="NAD(P)-binding Rossmann-fold domains"/>
    <property type="match status" value="1"/>
</dbReference>
<dbReference type="OrthoDB" id="9801785at2"/>
<dbReference type="AlphaFoldDB" id="A0A2T0WZK6"/>
<dbReference type="Gene3D" id="3.40.50.720">
    <property type="entry name" value="NAD(P)-binding Rossmann-like Domain"/>
    <property type="match status" value="1"/>
</dbReference>
<dbReference type="GO" id="GO:0004029">
    <property type="term" value="F:aldehyde dehydrogenase (NAD+) activity"/>
    <property type="evidence" value="ECO:0007669"/>
    <property type="project" value="TreeGrafter"/>
</dbReference>
<feature type="compositionally biased region" description="Pro residues" evidence="1">
    <location>
        <begin position="344"/>
        <end position="355"/>
    </location>
</feature>
<accession>A0A2T0WZK6</accession>
<dbReference type="GO" id="GO:0005737">
    <property type="term" value="C:cytoplasm"/>
    <property type="evidence" value="ECO:0007669"/>
    <property type="project" value="TreeGrafter"/>
</dbReference>
<evidence type="ECO:0000256" key="1">
    <source>
        <dbReference type="SAM" id="MobiDB-lite"/>
    </source>
</evidence>
<proteinExistence type="predicted"/>
<dbReference type="Proteomes" id="UP000238801">
    <property type="component" value="Unassembled WGS sequence"/>
</dbReference>
<protein>
    <submittedName>
        <fullName evidence="3">2'-hydroxyisoflavone reductase</fullName>
    </submittedName>
</protein>
<evidence type="ECO:0000313" key="3">
    <source>
        <dbReference type="EMBL" id="PRY92024.1"/>
    </source>
</evidence>
<name>A0A2T0WZK6_9RHOB</name>
<dbReference type="EMBL" id="PVTT01000003">
    <property type="protein sequence ID" value="PRY92024.1"/>
    <property type="molecule type" value="Genomic_DNA"/>
</dbReference>
<dbReference type="PANTHER" id="PTHR48079:SF6">
    <property type="entry name" value="NAD(P)-BINDING DOMAIN-CONTAINING PROTEIN-RELATED"/>
    <property type="match status" value="1"/>
</dbReference>
<dbReference type="RefSeq" id="WP_106161730.1">
    <property type="nucleotide sequence ID" value="NZ_PVTT01000003.1"/>
</dbReference>
<evidence type="ECO:0000313" key="4">
    <source>
        <dbReference type="Proteomes" id="UP000238801"/>
    </source>
</evidence>
<keyword evidence="4" id="KW-1185">Reference proteome</keyword>
<dbReference type="PANTHER" id="PTHR48079">
    <property type="entry name" value="PROTEIN YEEZ"/>
    <property type="match status" value="1"/>
</dbReference>
<organism evidence="3 4">
    <name type="scientific">Hasllibacter halocynthiae</name>
    <dbReference type="NCBI Taxonomy" id="595589"/>
    <lineage>
        <taxon>Bacteria</taxon>
        <taxon>Pseudomonadati</taxon>
        <taxon>Pseudomonadota</taxon>
        <taxon>Alphaproteobacteria</taxon>
        <taxon>Rhodobacterales</taxon>
        <taxon>Roseobacteraceae</taxon>
        <taxon>Hasllibacter</taxon>
    </lineage>
</organism>
<feature type="domain" description="NAD-dependent epimerase/dehydratase" evidence="2">
    <location>
        <begin position="4"/>
        <end position="38"/>
    </location>
</feature>
<dbReference type="Pfam" id="PF01370">
    <property type="entry name" value="Epimerase"/>
    <property type="match status" value="1"/>
</dbReference>
<evidence type="ECO:0000259" key="2">
    <source>
        <dbReference type="Pfam" id="PF01370"/>
    </source>
</evidence>
<feature type="region of interest" description="Disordered" evidence="1">
    <location>
        <begin position="335"/>
        <end position="355"/>
    </location>
</feature>
<dbReference type="InterPro" id="IPR036291">
    <property type="entry name" value="NAD(P)-bd_dom_sf"/>
</dbReference>
<dbReference type="InterPro" id="IPR001509">
    <property type="entry name" value="Epimerase_deHydtase"/>
</dbReference>